<dbReference type="AlphaFoldDB" id="W4RIC5"/>
<evidence type="ECO:0000256" key="6">
    <source>
        <dbReference type="ARBA" id="ARBA00022989"/>
    </source>
</evidence>
<keyword evidence="11" id="KW-1185">Reference proteome</keyword>
<dbReference type="CDD" id="cd04187">
    <property type="entry name" value="DPM1_like_bac"/>
    <property type="match status" value="1"/>
</dbReference>
<keyword evidence="5" id="KW-0812">Transmembrane</keyword>
<dbReference type="InterPro" id="IPR001173">
    <property type="entry name" value="Glyco_trans_2-like"/>
</dbReference>
<evidence type="ECO:0000256" key="2">
    <source>
        <dbReference type="ARBA" id="ARBA00022475"/>
    </source>
</evidence>
<keyword evidence="7" id="KW-0472">Membrane</keyword>
<keyword evidence="6" id="KW-1133">Transmembrane helix</keyword>
<reference evidence="10 11" key="1">
    <citation type="submission" date="2013-12" db="EMBL/GenBank/DDBJ databases">
        <title>NBRP : Genome information of microbial organism related human and environment.</title>
        <authorList>
            <person name="Hattori M."/>
            <person name="Oshima K."/>
            <person name="Inaba H."/>
            <person name="Suda W."/>
            <person name="Sakamoto M."/>
            <person name="Iino T."/>
            <person name="Kitahara M."/>
            <person name="Oshida Y."/>
            <person name="Iida T."/>
            <person name="Kudo T."/>
            <person name="Itoh T."/>
            <person name="Ahmed I."/>
            <person name="Ohkuma M."/>
        </authorList>
    </citation>
    <scope>NUCLEOTIDE SEQUENCE [LARGE SCALE GENOMIC DNA]</scope>
    <source>
        <strain evidence="10 11">JCM 21738</strain>
    </source>
</reference>
<dbReference type="Pfam" id="PF00535">
    <property type="entry name" value="Glycos_transf_2"/>
    <property type="match status" value="1"/>
</dbReference>
<feature type="domain" description="Glycosyltransferase 2-like" evidence="9">
    <location>
        <begin position="7"/>
        <end position="169"/>
    </location>
</feature>
<dbReference type="GO" id="GO:0016757">
    <property type="term" value="F:glycosyltransferase activity"/>
    <property type="evidence" value="ECO:0007669"/>
    <property type="project" value="UniProtKB-KW"/>
</dbReference>
<evidence type="ECO:0000259" key="9">
    <source>
        <dbReference type="Pfam" id="PF00535"/>
    </source>
</evidence>
<name>W4RIC5_9BACI</name>
<dbReference type="SUPFAM" id="SSF53448">
    <property type="entry name" value="Nucleotide-diphospho-sugar transferases"/>
    <property type="match status" value="1"/>
</dbReference>
<dbReference type="PANTHER" id="PTHR48090:SF8">
    <property type="entry name" value="GLYCOSYLTRANSFERASE CSBB-RELATED"/>
    <property type="match status" value="1"/>
</dbReference>
<keyword evidence="3" id="KW-0328">Glycosyltransferase</keyword>
<dbReference type="InterPro" id="IPR050256">
    <property type="entry name" value="Glycosyltransferase_2"/>
</dbReference>
<evidence type="ECO:0000256" key="4">
    <source>
        <dbReference type="ARBA" id="ARBA00022679"/>
    </source>
</evidence>
<evidence type="ECO:0000256" key="5">
    <source>
        <dbReference type="ARBA" id="ARBA00022692"/>
    </source>
</evidence>
<organism evidence="10 11">
    <name type="scientific">Mesobacillus boroniphilus JCM 21738</name>
    <dbReference type="NCBI Taxonomy" id="1294265"/>
    <lineage>
        <taxon>Bacteria</taxon>
        <taxon>Bacillati</taxon>
        <taxon>Bacillota</taxon>
        <taxon>Bacilli</taxon>
        <taxon>Bacillales</taxon>
        <taxon>Bacillaceae</taxon>
        <taxon>Mesobacillus</taxon>
    </lineage>
</organism>
<evidence type="ECO:0000256" key="1">
    <source>
        <dbReference type="ARBA" id="ARBA00004651"/>
    </source>
</evidence>
<dbReference type="eggNOG" id="COG0463">
    <property type="taxonomic scope" value="Bacteria"/>
</dbReference>
<comment type="subcellular location">
    <subcellularLocation>
        <location evidence="1">Cell membrane</location>
        <topology evidence="1">Multi-pass membrane protein</topology>
    </subcellularLocation>
</comment>
<keyword evidence="2" id="KW-1003">Cell membrane</keyword>
<gene>
    <name evidence="10" type="ORF">JCM21738_882</name>
</gene>
<sequence>MMNGLITILIPSYNEEEVLYKLYERLNEVANSIHRYQFEFLFINDGSTDNTLQILQCIAEIDNRISYISLSRNFGKEAAMLAGLDYAKGQAVVIIDADLQDPPEIIEDMVRFWEEGYDDVYAKRRSRTGETWLKKWTSKSYYNLLGKVTKIPVQENTGDFRLLDRRCIEALKQIRETHRYTKGMFSWIGFNKKEILFDRDLFKIDRFSN</sequence>
<dbReference type="EMBL" id="BAUW01000006">
    <property type="protein sequence ID" value="GAE44195.1"/>
    <property type="molecule type" value="Genomic_DNA"/>
</dbReference>
<keyword evidence="4 10" id="KW-0808">Transferase</keyword>
<evidence type="ECO:0000256" key="8">
    <source>
        <dbReference type="ARBA" id="ARBA00038152"/>
    </source>
</evidence>
<accession>W4RIC5</accession>
<protein>
    <submittedName>
        <fullName evidence="10">Glycosyltransferase</fullName>
    </submittedName>
</protein>
<proteinExistence type="inferred from homology"/>
<evidence type="ECO:0000256" key="7">
    <source>
        <dbReference type="ARBA" id="ARBA00023136"/>
    </source>
</evidence>
<dbReference type="InterPro" id="IPR029044">
    <property type="entry name" value="Nucleotide-diphossugar_trans"/>
</dbReference>
<dbReference type="FunFam" id="3.90.550.10:FF:000079">
    <property type="entry name" value="Probable glycosyl transferase"/>
    <property type="match status" value="1"/>
</dbReference>
<dbReference type="Proteomes" id="UP000018949">
    <property type="component" value="Unassembled WGS sequence"/>
</dbReference>
<comment type="caution">
    <text evidence="10">The sequence shown here is derived from an EMBL/GenBank/DDBJ whole genome shotgun (WGS) entry which is preliminary data.</text>
</comment>
<evidence type="ECO:0000313" key="10">
    <source>
        <dbReference type="EMBL" id="GAE44195.1"/>
    </source>
</evidence>
<dbReference type="Gene3D" id="3.90.550.10">
    <property type="entry name" value="Spore Coat Polysaccharide Biosynthesis Protein SpsA, Chain A"/>
    <property type="match status" value="1"/>
</dbReference>
<evidence type="ECO:0000256" key="3">
    <source>
        <dbReference type="ARBA" id="ARBA00022676"/>
    </source>
</evidence>
<dbReference type="GO" id="GO:0005886">
    <property type="term" value="C:plasma membrane"/>
    <property type="evidence" value="ECO:0007669"/>
    <property type="project" value="UniProtKB-SubCell"/>
</dbReference>
<comment type="similarity">
    <text evidence="8">Belongs to the glycosyltransferase 2 family. GtrB subfamily.</text>
</comment>
<evidence type="ECO:0000313" key="11">
    <source>
        <dbReference type="Proteomes" id="UP000018949"/>
    </source>
</evidence>
<dbReference type="PANTHER" id="PTHR48090">
    <property type="entry name" value="UNDECAPRENYL-PHOSPHATE 4-DEOXY-4-FORMAMIDO-L-ARABINOSE TRANSFERASE-RELATED"/>
    <property type="match status" value="1"/>
</dbReference>